<organism evidence="4 5">
    <name type="scientific">Rugamonas rubra</name>
    <dbReference type="NCBI Taxonomy" id="758825"/>
    <lineage>
        <taxon>Bacteria</taxon>
        <taxon>Pseudomonadati</taxon>
        <taxon>Pseudomonadota</taxon>
        <taxon>Betaproteobacteria</taxon>
        <taxon>Burkholderiales</taxon>
        <taxon>Oxalobacteraceae</taxon>
        <taxon>Telluria group</taxon>
        <taxon>Rugamonas</taxon>
    </lineage>
</organism>
<evidence type="ECO:0000259" key="3">
    <source>
        <dbReference type="PROSITE" id="PS01124"/>
    </source>
</evidence>
<dbReference type="GO" id="GO:0043565">
    <property type="term" value="F:sequence-specific DNA binding"/>
    <property type="evidence" value="ECO:0007669"/>
    <property type="project" value="InterPro"/>
</dbReference>
<dbReference type="AlphaFoldDB" id="A0A1I4PIQ6"/>
<keyword evidence="1" id="KW-0805">Transcription regulation</keyword>
<evidence type="ECO:0000313" key="4">
    <source>
        <dbReference type="EMBL" id="SFM27313.1"/>
    </source>
</evidence>
<dbReference type="PROSITE" id="PS01124">
    <property type="entry name" value="HTH_ARAC_FAMILY_2"/>
    <property type="match status" value="1"/>
</dbReference>
<accession>A0A1I4PIQ6</accession>
<dbReference type="GO" id="GO:0003700">
    <property type="term" value="F:DNA-binding transcription factor activity"/>
    <property type="evidence" value="ECO:0007669"/>
    <property type="project" value="InterPro"/>
</dbReference>
<name>A0A1I4PIQ6_9BURK</name>
<dbReference type="InterPro" id="IPR009057">
    <property type="entry name" value="Homeodomain-like_sf"/>
</dbReference>
<dbReference type="SUPFAM" id="SSF46689">
    <property type="entry name" value="Homeodomain-like"/>
    <property type="match status" value="1"/>
</dbReference>
<evidence type="ECO:0000256" key="1">
    <source>
        <dbReference type="ARBA" id="ARBA00023015"/>
    </source>
</evidence>
<keyword evidence="5" id="KW-1185">Reference proteome</keyword>
<dbReference type="RefSeq" id="WP_093388907.1">
    <property type="nucleotide sequence ID" value="NZ_FOTW01000016.1"/>
</dbReference>
<dbReference type="Gene3D" id="1.10.10.60">
    <property type="entry name" value="Homeodomain-like"/>
    <property type="match status" value="1"/>
</dbReference>
<feature type="domain" description="HTH araC/xylS-type" evidence="3">
    <location>
        <begin position="41"/>
        <end position="70"/>
    </location>
</feature>
<evidence type="ECO:0000256" key="2">
    <source>
        <dbReference type="ARBA" id="ARBA00023163"/>
    </source>
</evidence>
<protein>
    <recommendedName>
        <fullName evidence="3">HTH araC/xylS-type domain-containing protein</fullName>
    </recommendedName>
</protein>
<reference evidence="4 5" key="1">
    <citation type="submission" date="2016-10" db="EMBL/GenBank/DDBJ databases">
        <authorList>
            <person name="de Groot N.N."/>
        </authorList>
    </citation>
    <scope>NUCLEOTIDE SEQUENCE [LARGE SCALE GENOMIC DNA]</scope>
    <source>
        <strain evidence="4 5">ATCC 43154</strain>
    </source>
</reference>
<sequence>MISHWLCHCASWQTPRVAWGYGARSAIYLFQTSRADNDTGAAYFGIHDATNFRRSFKRWTGQTPGLLRDALHV</sequence>
<dbReference type="EMBL" id="FOTW01000016">
    <property type="protein sequence ID" value="SFM27313.1"/>
    <property type="molecule type" value="Genomic_DNA"/>
</dbReference>
<dbReference type="Proteomes" id="UP000199470">
    <property type="component" value="Unassembled WGS sequence"/>
</dbReference>
<dbReference type="InterPro" id="IPR018060">
    <property type="entry name" value="HTH_AraC"/>
</dbReference>
<proteinExistence type="predicted"/>
<gene>
    <name evidence="4" type="ORF">SAMN02982985_03427</name>
</gene>
<dbReference type="STRING" id="758825.SAMN02982985_03427"/>
<evidence type="ECO:0000313" key="5">
    <source>
        <dbReference type="Proteomes" id="UP000199470"/>
    </source>
</evidence>
<keyword evidence="2" id="KW-0804">Transcription</keyword>